<dbReference type="EMBL" id="FNOM01000009">
    <property type="protein sequence ID" value="SDX52729.1"/>
    <property type="molecule type" value="Genomic_DNA"/>
</dbReference>
<evidence type="ECO:0000256" key="3">
    <source>
        <dbReference type="ARBA" id="ARBA00022692"/>
    </source>
</evidence>
<feature type="transmembrane region" description="Helical" evidence="6">
    <location>
        <begin position="349"/>
        <end position="376"/>
    </location>
</feature>
<feature type="transmembrane region" description="Helical" evidence="6">
    <location>
        <begin position="120"/>
        <end position="138"/>
    </location>
</feature>
<dbReference type="GO" id="GO:0015658">
    <property type="term" value="F:branched-chain amino acid transmembrane transporter activity"/>
    <property type="evidence" value="ECO:0007669"/>
    <property type="project" value="InterPro"/>
</dbReference>
<sequence length="433" mass="45717">MSVNPRNILLFGLMGMALLLVAVLQSPTLALTILNMSLISAIMALGVNMQWGYAGLFNVGIMGFTAVGGLAVVLVAQPPVPEAWRAGGFGTLFGLLIGVGTVMAAVALWRRMAPGRGRALALVAVLVAGFALNRYFFVPAVDAIEAVDPATTGYLGGLGLPVVLAWPVGAVFAAAAAWLVGKVSLGLRSDYLAIATLGISEIIIAVMKNESWLARGVKNVSGLPRPVPQPVDMQAAPWVQSLADGLGWSLAQTASIVVMLGYAGLFTLVLGGLIWLAEKALNSPWGRMMRAIRDNETAARAMGKDVTRRHLTIFVLGSAVCGLGGAMMVTLDGQLNPGTYEPLRFTFLVWVMVIVGGSGNNWGAVLGGFVVWFLWVQVEPAGRFVMELVTAGMAEGDLKTHLLNSAAHMRLLTMGVAMLLVLRFSPRGLIPER</sequence>
<evidence type="ECO:0000313" key="8">
    <source>
        <dbReference type="Proteomes" id="UP000198539"/>
    </source>
</evidence>
<organism evidence="7 8">
    <name type="scientific">Roseicitreum antarcticum</name>
    <dbReference type="NCBI Taxonomy" id="564137"/>
    <lineage>
        <taxon>Bacteria</taxon>
        <taxon>Pseudomonadati</taxon>
        <taxon>Pseudomonadota</taxon>
        <taxon>Alphaproteobacteria</taxon>
        <taxon>Rhodobacterales</taxon>
        <taxon>Paracoccaceae</taxon>
        <taxon>Roseicitreum</taxon>
    </lineage>
</organism>
<dbReference type="CDD" id="cd06581">
    <property type="entry name" value="TM_PBP1_LivM_like"/>
    <property type="match status" value="1"/>
</dbReference>
<dbReference type="PANTHER" id="PTHR30482:SF10">
    <property type="entry name" value="HIGH-AFFINITY BRANCHED-CHAIN AMINO ACID TRANSPORT PROTEIN BRAE"/>
    <property type="match status" value="1"/>
</dbReference>
<dbReference type="InterPro" id="IPR043428">
    <property type="entry name" value="LivM-like"/>
</dbReference>
<evidence type="ECO:0000256" key="1">
    <source>
        <dbReference type="ARBA" id="ARBA00004651"/>
    </source>
</evidence>
<dbReference type="PANTHER" id="PTHR30482">
    <property type="entry name" value="HIGH-AFFINITY BRANCHED-CHAIN AMINO ACID TRANSPORT SYSTEM PERMEASE"/>
    <property type="match status" value="1"/>
</dbReference>
<keyword evidence="5 6" id="KW-0472">Membrane</keyword>
<feature type="transmembrane region" description="Helical" evidence="6">
    <location>
        <begin position="158"/>
        <end position="179"/>
    </location>
</feature>
<feature type="transmembrane region" description="Helical" evidence="6">
    <location>
        <begin position="30"/>
        <end position="49"/>
    </location>
</feature>
<dbReference type="GO" id="GO:0005886">
    <property type="term" value="C:plasma membrane"/>
    <property type="evidence" value="ECO:0007669"/>
    <property type="project" value="UniProtKB-SubCell"/>
</dbReference>
<name>A0A1H3CGW3_9RHOB</name>
<dbReference type="Pfam" id="PF02653">
    <property type="entry name" value="BPD_transp_2"/>
    <property type="match status" value="1"/>
</dbReference>
<reference evidence="7 8" key="1">
    <citation type="submission" date="2016-10" db="EMBL/GenBank/DDBJ databases">
        <authorList>
            <person name="de Groot N.N."/>
        </authorList>
    </citation>
    <scope>NUCLEOTIDE SEQUENCE [LARGE SCALE GENOMIC DNA]</scope>
    <source>
        <strain evidence="7 8">CGMCC 1.8894</strain>
    </source>
</reference>
<proteinExistence type="predicted"/>
<feature type="transmembrane region" description="Helical" evidence="6">
    <location>
        <begin position="56"/>
        <end position="76"/>
    </location>
</feature>
<feature type="transmembrane region" description="Helical" evidence="6">
    <location>
        <begin position="7"/>
        <end position="24"/>
    </location>
</feature>
<evidence type="ECO:0000313" key="7">
    <source>
        <dbReference type="EMBL" id="SDX52729.1"/>
    </source>
</evidence>
<dbReference type="OrthoDB" id="9814461at2"/>
<evidence type="ECO:0000256" key="2">
    <source>
        <dbReference type="ARBA" id="ARBA00022475"/>
    </source>
</evidence>
<accession>A0A1H3CGW3</accession>
<dbReference type="AlphaFoldDB" id="A0A1H3CGW3"/>
<dbReference type="STRING" id="564137.SAMN04488238_109141"/>
<comment type="subcellular location">
    <subcellularLocation>
        <location evidence="1">Cell membrane</location>
        <topology evidence="1">Multi-pass membrane protein</topology>
    </subcellularLocation>
</comment>
<evidence type="ECO:0000256" key="5">
    <source>
        <dbReference type="ARBA" id="ARBA00023136"/>
    </source>
</evidence>
<evidence type="ECO:0000256" key="4">
    <source>
        <dbReference type="ARBA" id="ARBA00022989"/>
    </source>
</evidence>
<gene>
    <name evidence="7" type="ORF">SAMN04488238_109141</name>
</gene>
<keyword evidence="4 6" id="KW-1133">Transmembrane helix</keyword>
<keyword evidence="2" id="KW-1003">Cell membrane</keyword>
<feature type="transmembrane region" description="Helical" evidence="6">
    <location>
        <begin position="310"/>
        <end position="329"/>
    </location>
</feature>
<dbReference type="InterPro" id="IPR001851">
    <property type="entry name" value="ABC_transp_permease"/>
</dbReference>
<dbReference type="Proteomes" id="UP000198539">
    <property type="component" value="Unassembled WGS sequence"/>
</dbReference>
<feature type="transmembrane region" description="Helical" evidence="6">
    <location>
        <begin position="88"/>
        <end position="108"/>
    </location>
</feature>
<keyword evidence="3 6" id="KW-0812">Transmembrane</keyword>
<dbReference type="RefSeq" id="WP_092891338.1">
    <property type="nucleotide sequence ID" value="NZ_CP061498.1"/>
</dbReference>
<protein>
    <submittedName>
        <fullName evidence="7">Amino acid/amide ABC transporter membrane protein 2, HAAT family (TC 3.A.1.4.-)</fullName>
    </submittedName>
</protein>
<evidence type="ECO:0000256" key="6">
    <source>
        <dbReference type="SAM" id="Phobius"/>
    </source>
</evidence>
<feature type="transmembrane region" description="Helical" evidence="6">
    <location>
        <begin position="256"/>
        <end position="277"/>
    </location>
</feature>
<keyword evidence="8" id="KW-1185">Reference proteome</keyword>
<feature type="transmembrane region" description="Helical" evidence="6">
    <location>
        <begin position="191"/>
        <end position="207"/>
    </location>
</feature>